<dbReference type="GeneID" id="25988073"/>
<feature type="region of interest" description="Disordered" evidence="1">
    <location>
        <begin position="325"/>
        <end position="344"/>
    </location>
</feature>
<feature type="compositionally biased region" description="Polar residues" evidence="1">
    <location>
        <begin position="679"/>
        <end position="688"/>
    </location>
</feature>
<evidence type="ECO:0000313" key="2">
    <source>
        <dbReference type="EMBL" id="EJT52349.1"/>
    </source>
</evidence>
<dbReference type="KEGG" id="tasa:A1Q1_04560"/>
<organism evidence="2 3">
    <name type="scientific">Trichosporon asahii var. asahii (strain ATCC 90039 / CBS 2479 / JCM 2466 / KCTC 7840 / NBRC 103889/ NCYC 2677 / UAMH 7654)</name>
    <name type="common">Yeast</name>
    <dbReference type="NCBI Taxonomy" id="1186058"/>
    <lineage>
        <taxon>Eukaryota</taxon>
        <taxon>Fungi</taxon>
        <taxon>Dikarya</taxon>
        <taxon>Basidiomycota</taxon>
        <taxon>Agaricomycotina</taxon>
        <taxon>Tremellomycetes</taxon>
        <taxon>Trichosporonales</taxon>
        <taxon>Trichosporonaceae</taxon>
        <taxon>Trichosporon</taxon>
    </lineage>
</organism>
<feature type="compositionally biased region" description="Basic residues" evidence="1">
    <location>
        <begin position="1157"/>
        <end position="1167"/>
    </location>
</feature>
<feature type="compositionally biased region" description="Basic and acidic residues" evidence="1">
    <location>
        <begin position="770"/>
        <end position="782"/>
    </location>
</feature>
<feature type="region of interest" description="Disordered" evidence="1">
    <location>
        <begin position="1077"/>
        <end position="1215"/>
    </location>
</feature>
<feature type="compositionally biased region" description="Basic and acidic residues" evidence="1">
    <location>
        <begin position="1108"/>
        <end position="1125"/>
    </location>
</feature>
<dbReference type="RefSeq" id="XP_014183468.1">
    <property type="nucleotide sequence ID" value="XM_014327993.1"/>
</dbReference>
<dbReference type="VEuPathDB" id="FungiDB:A1Q1_04560"/>
<proteinExistence type="predicted"/>
<protein>
    <submittedName>
        <fullName evidence="2">Uncharacterized protein</fullName>
    </submittedName>
</protein>
<feature type="compositionally biased region" description="Low complexity" evidence="1">
    <location>
        <begin position="1147"/>
        <end position="1156"/>
    </location>
</feature>
<feature type="compositionally biased region" description="Low complexity" evidence="1">
    <location>
        <begin position="610"/>
        <end position="638"/>
    </location>
</feature>
<feature type="compositionally biased region" description="Pro residues" evidence="1">
    <location>
        <begin position="1170"/>
        <end position="1182"/>
    </location>
</feature>
<gene>
    <name evidence="2" type="ORF">A1Q1_04560</name>
</gene>
<name>J6F5N0_TRIAS</name>
<reference evidence="2 3" key="1">
    <citation type="journal article" date="2012" name="Eukaryot. Cell">
        <title>Draft genome sequence of CBS 2479, the standard type strain of Trichosporon asahii.</title>
        <authorList>
            <person name="Yang R.Y."/>
            <person name="Li H.T."/>
            <person name="Zhu H."/>
            <person name="Zhou G.P."/>
            <person name="Wang M."/>
            <person name="Wang L."/>
        </authorList>
    </citation>
    <scope>NUCLEOTIDE SEQUENCE [LARGE SCALE GENOMIC DNA]</scope>
    <source>
        <strain evidence="3">ATCC 90039 / CBS 2479 / JCM 2466 / KCTC 7840 / NCYC 2677 / UAMH 7654</strain>
    </source>
</reference>
<feature type="compositionally biased region" description="Polar residues" evidence="1">
    <location>
        <begin position="732"/>
        <end position="748"/>
    </location>
</feature>
<feature type="region of interest" description="Disordered" evidence="1">
    <location>
        <begin position="542"/>
        <end position="1060"/>
    </location>
</feature>
<feature type="compositionally biased region" description="Low complexity" evidence="1">
    <location>
        <begin position="1002"/>
        <end position="1012"/>
    </location>
</feature>
<feature type="compositionally biased region" description="Low complexity" evidence="1">
    <location>
        <begin position="835"/>
        <end position="855"/>
    </location>
</feature>
<feature type="compositionally biased region" description="Polar residues" evidence="1">
    <location>
        <begin position="1022"/>
        <end position="1046"/>
    </location>
</feature>
<evidence type="ECO:0000256" key="1">
    <source>
        <dbReference type="SAM" id="MobiDB-lite"/>
    </source>
</evidence>
<accession>J6F5N0</accession>
<feature type="compositionally biased region" description="Polar residues" evidence="1">
    <location>
        <begin position="910"/>
        <end position="940"/>
    </location>
</feature>
<dbReference type="EMBL" id="ALBS01000027">
    <property type="protein sequence ID" value="EJT52349.1"/>
    <property type="molecule type" value="Genomic_DNA"/>
</dbReference>
<evidence type="ECO:0000313" key="3">
    <source>
        <dbReference type="Proteomes" id="UP000002748"/>
    </source>
</evidence>
<dbReference type="Proteomes" id="UP000002748">
    <property type="component" value="Unassembled WGS sequence"/>
</dbReference>
<comment type="caution">
    <text evidence="2">The sequence shown here is derived from an EMBL/GenBank/DDBJ whole genome shotgun (WGS) entry which is preliminary data.</text>
</comment>
<sequence length="1230" mass="132494">MVFFPPREIVAALITPGVTMDYAADIIEEHVLHRRANGDSLIDVANTMNQIEKRVPRAAPAVRQAQYITNIPPPSELTPPPTPAGHPASASTTTLLRYLTSEPTPSIQRAREAILEYVLNREARLREKKPGRGGKGTLGRDGFEEIAASLAEIEDGLRGTGILAEKGVVRDHFVPDDELDGARQLGLALVLSLRMLLSYFTLPDLARQILALPPSDAERTLVQHIRRRVAGEGRYAVARELEYVESLTLGRRPALRPAFRSARARTLLPTQVLYPIALPAPSKSSCIKMLTSFIKDIELGGPGAAIAYTGNGVNVPLGVERNGFGAKKRSPRMSDTPLAPSPVTSPLRSMAQLPKDHNPIEAYTLELLSEYITREKREYMLKYRWAKSGREQLGKDLGDIEAAVCLVGKNTASKHAPTLLPIFLELRRTFALPVSPLPRPIVDPYYDVLPERPDPDSIPLREPTVSSITASLYVNPRLDDAAALNVIEELLESEREKGVNADVSEEKTISWLNGQIDQIEKRTVFEHARYLAAHPRVMADADAQSAFPAKKREEEEPPRPDSRSLAHRRAKSTANPLTGNDEFGSNGDMAPPRGLHRTHSRSASMPLRVSTSSGYSSRSSKQSSYDISSPSPVVAVASPRDEPPPLEASPADNVEKIASDGDSDSADSEFARKVAPFPQVTTPASPQSPIAAIRTDIPDTKPVLTLDFDSPTKTTDGGWWDVLTSPARLPSEHTTTPMKMPTGESQPAVSEFGTPIKMLDFDRTNTVTESPRDRNEPDERPMSDQSTYAPLTGAHLEALRKLDPSAVPPVSQPSAEATPSSPIDISAPGMLLNLGSTGRRSGASTPTSGTPITPTFSRSSGGLGHSAPRSPTLPTPTLDQLISEEDDLARGPPMFASVNRPKPAYAQHGKTMSQGSTMSQVSVGSSQHGKTMSQGSNDPPSSLRMLNGVGSPDAYAASGPHRRTSSGAPHPSTLPGVQSQTLPSRRGSGARPPPVPVMIDRPNFPSSSHNSPMPSPTVAVTPRTSEANTPVSPESQPQYGSYNTLLPASRPNPLNLDRMSASLGASSPLASPTVPVMPAAAAEQRHSKSRLGSFGRSVAKAVSGTAARDSHKPMEREYTYQKREYQVVPPLQPKHLAQQPAQPAPYSHQPASPAHHQPAHHSQHSHHALPPQPKPLQPPQPAQRPLQPINPVPDANAAPMRNGRGSQVDNSPAKWNKAMVAGIMGPPAER</sequence>
<dbReference type="OrthoDB" id="2587749at2759"/>
<dbReference type="AlphaFoldDB" id="J6F5N0"/>
<dbReference type="HOGENOM" id="CLU_299351_0_0_1"/>
<feature type="compositionally biased region" description="Basic and acidic residues" evidence="1">
    <location>
        <begin position="550"/>
        <end position="564"/>
    </location>
</feature>